<sequence length="55" mass="6432">MRRWAIINKDTNEEIIDLGWSQESYTQKDAENYALGRNLGIRDNERVAVVETDFS</sequence>
<dbReference type="AlphaFoldDB" id="X1A1T9"/>
<comment type="caution">
    <text evidence="1">The sequence shown here is derived from an EMBL/GenBank/DDBJ whole genome shotgun (WGS) entry which is preliminary data.</text>
</comment>
<protein>
    <submittedName>
        <fullName evidence="1">Uncharacterized protein</fullName>
    </submittedName>
</protein>
<accession>X1A1T9</accession>
<proteinExistence type="predicted"/>
<reference evidence="1" key="1">
    <citation type="journal article" date="2014" name="Front. Microbiol.">
        <title>High frequency of phylogenetically diverse reductive dehalogenase-homologous genes in deep subseafloor sedimentary metagenomes.</title>
        <authorList>
            <person name="Kawai M."/>
            <person name="Futagami T."/>
            <person name="Toyoda A."/>
            <person name="Takaki Y."/>
            <person name="Nishi S."/>
            <person name="Hori S."/>
            <person name="Arai W."/>
            <person name="Tsubouchi T."/>
            <person name="Morono Y."/>
            <person name="Uchiyama I."/>
            <person name="Ito T."/>
            <person name="Fujiyama A."/>
            <person name="Inagaki F."/>
            <person name="Takami H."/>
        </authorList>
    </citation>
    <scope>NUCLEOTIDE SEQUENCE</scope>
    <source>
        <strain evidence="1">Expedition CK06-06</strain>
    </source>
</reference>
<gene>
    <name evidence="1" type="ORF">S01H4_30759</name>
</gene>
<evidence type="ECO:0000313" key="1">
    <source>
        <dbReference type="EMBL" id="GAG75724.1"/>
    </source>
</evidence>
<name>X1A1T9_9ZZZZ</name>
<dbReference type="EMBL" id="BART01015905">
    <property type="protein sequence ID" value="GAG75724.1"/>
    <property type="molecule type" value="Genomic_DNA"/>
</dbReference>
<organism evidence="1">
    <name type="scientific">marine sediment metagenome</name>
    <dbReference type="NCBI Taxonomy" id="412755"/>
    <lineage>
        <taxon>unclassified sequences</taxon>
        <taxon>metagenomes</taxon>
        <taxon>ecological metagenomes</taxon>
    </lineage>
</organism>